<gene>
    <name evidence="3 6" type="primary">recD</name>
    <name evidence="6" type="ORF">DXX94_01580</name>
</gene>
<dbReference type="GO" id="GO:0017116">
    <property type="term" value="F:single-stranded DNA helicase activity"/>
    <property type="evidence" value="ECO:0007669"/>
    <property type="project" value="TreeGrafter"/>
</dbReference>
<evidence type="ECO:0000256" key="2">
    <source>
        <dbReference type="ARBA" id="ARBA00022840"/>
    </source>
</evidence>
<keyword evidence="3" id="KW-0347">Helicase</keyword>
<dbReference type="EMBL" id="QUOT01000001">
    <property type="protein sequence ID" value="REL29517.1"/>
    <property type="molecule type" value="Genomic_DNA"/>
</dbReference>
<dbReference type="Pfam" id="PF13538">
    <property type="entry name" value="UvrD_C_2"/>
    <property type="match status" value="1"/>
</dbReference>
<dbReference type="InterPro" id="IPR027417">
    <property type="entry name" value="P-loop_NTPase"/>
</dbReference>
<feature type="region of interest" description="Disordered" evidence="4">
    <location>
        <begin position="1"/>
        <end position="22"/>
    </location>
</feature>
<comment type="function">
    <text evidence="3">A helicase/nuclease that prepares dsDNA breaks (DSB) for recombinational DNA repair. Binds to DSBs and unwinds DNA via a highly rapid and processive ATP-dependent bidirectional helicase activity. Unwinds dsDNA until it encounters a Chi (crossover hotspot instigator) sequence from the 3' direction. Cuts ssDNA a few nucleotides 3' to the Chi site. The properties and activities of the enzyme are changed at Chi. The Chi-altered holoenzyme produces a long 3'-ssDNA overhang and facilitates RecA-binding to the ssDNA for homologous DNA recombination and repair. Holoenzyme degrades any linearized DNA that is unable to undergo homologous recombination. In the holoenzyme this subunit has ssDNA-dependent ATPase and 5'-3' helicase activity. When added to pre-assembled RecBC greatly stimulates nuclease activity and augments holoenzyme processivity. Negatively regulates the RecA-loading ability of RecBCD.</text>
</comment>
<dbReference type="InterPro" id="IPR049550">
    <property type="entry name" value="RecD_N"/>
</dbReference>
<dbReference type="GO" id="GO:0009338">
    <property type="term" value="C:exodeoxyribonuclease V complex"/>
    <property type="evidence" value="ECO:0007669"/>
    <property type="project" value="InterPro"/>
</dbReference>
<name>A0A3E0TYN7_9GAMM</name>
<dbReference type="CDD" id="cd17933">
    <property type="entry name" value="DEXSc_RecD-like"/>
    <property type="match status" value="1"/>
</dbReference>
<evidence type="ECO:0000313" key="7">
    <source>
        <dbReference type="Proteomes" id="UP000256899"/>
    </source>
</evidence>
<dbReference type="EC" id="5.6.2.3" evidence="3"/>
<keyword evidence="3" id="KW-0227">DNA damage</keyword>
<dbReference type="RefSeq" id="WP_116013433.1">
    <property type="nucleotide sequence ID" value="NZ_QUOT01000001.1"/>
</dbReference>
<evidence type="ECO:0000256" key="4">
    <source>
        <dbReference type="SAM" id="MobiDB-lite"/>
    </source>
</evidence>
<proteinExistence type="inferred from homology"/>
<feature type="compositionally biased region" description="Polar residues" evidence="4">
    <location>
        <begin position="1"/>
        <end position="20"/>
    </location>
</feature>
<dbReference type="AlphaFoldDB" id="A0A3E0TYN7"/>
<dbReference type="CDD" id="cd18809">
    <property type="entry name" value="SF1_C_RecD"/>
    <property type="match status" value="1"/>
</dbReference>
<feature type="domain" description="AAA+ ATPase" evidence="5">
    <location>
        <begin position="233"/>
        <end position="396"/>
    </location>
</feature>
<evidence type="ECO:0000313" key="6">
    <source>
        <dbReference type="EMBL" id="REL29517.1"/>
    </source>
</evidence>
<dbReference type="SMART" id="SM00382">
    <property type="entry name" value="AAA"/>
    <property type="match status" value="1"/>
</dbReference>
<evidence type="ECO:0000256" key="3">
    <source>
        <dbReference type="HAMAP-Rule" id="MF_01487"/>
    </source>
</evidence>
<dbReference type="Pfam" id="PF21185">
    <property type="entry name" value="RecD_N"/>
    <property type="match status" value="1"/>
</dbReference>
<accession>A0A3E0TYN7</accession>
<dbReference type="InterPro" id="IPR027785">
    <property type="entry name" value="UvrD-like_helicase_C"/>
</dbReference>
<keyword evidence="3" id="KW-0540">Nuclease</keyword>
<feature type="binding site" evidence="3">
    <location>
        <begin position="241"/>
        <end position="248"/>
    </location>
    <ligand>
        <name>ATP</name>
        <dbReference type="ChEBI" id="CHEBI:30616"/>
    </ligand>
</feature>
<comment type="subunit">
    <text evidence="3">Heterotrimer of RecB, RecC and RecD. All subunits contribute to DNA-binding.</text>
</comment>
<reference evidence="7" key="1">
    <citation type="submission" date="2018-08" db="EMBL/GenBank/DDBJ databases">
        <title>Thalassotalea euphylliae genome.</title>
        <authorList>
            <person name="Summers S."/>
            <person name="Rice S.A."/>
            <person name="Freckelton M.L."/>
            <person name="Nedved B.T."/>
            <person name="Hadfield M.G."/>
        </authorList>
    </citation>
    <scope>NUCLEOTIDE SEQUENCE [LARGE SCALE GENOMIC DNA]</scope>
    <source>
        <strain evidence="7">H3</strain>
    </source>
</reference>
<dbReference type="GO" id="GO:0016887">
    <property type="term" value="F:ATP hydrolysis activity"/>
    <property type="evidence" value="ECO:0007669"/>
    <property type="project" value="RHEA"/>
</dbReference>
<keyword evidence="3" id="KW-0238">DNA-binding</keyword>
<protein>
    <recommendedName>
        <fullName evidence="3">RecBCD enzyme subunit RecD</fullName>
        <ecNumber evidence="3">5.6.2.3</ecNumber>
    </recommendedName>
    <alternativeName>
        <fullName evidence="3">DNA 5'-3' helicase subunit RecD</fullName>
    </alternativeName>
    <alternativeName>
        <fullName evidence="3">Exonuclease V subunit RecD</fullName>
        <shortName evidence="3">ExoV subunit RecD</shortName>
    </alternativeName>
    <alternativeName>
        <fullName evidence="3">Helicase/nuclease RecBCD subunit RecD</fullName>
    </alternativeName>
</protein>
<dbReference type="InterPro" id="IPR003593">
    <property type="entry name" value="AAA+_ATPase"/>
</dbReference>
<dbReference type="NCBIfam" id="TIGR01447">
    <property type="entry name" value="recD"/>
    <property type="match status" value="1"/>
</dbReference>
<sequence length="680" mass="74715">MSAEIDNNQKQSCQRPNRQTKSYRKFSEAAARISDIAPIDYFFANELTTATAANELTADEKEVWYHLLIALSASVRDGHTCLPLMHVAGQQFGLASDDNVITHHGFSFPNEKQLHTLLASIPFLAASELGVTQPNISNAEKAEVNVGGTLAVVFEHNCLYMRRNYQFEKELKLALVAKTQLTLGYTPAAITDVVDSLFPENGAIEPNQATCANHANQAREVDWQKLAVANSVNKGLSIIAGGPGTGKTYTVTKLLAALSMLSQSRLDIALVAPTGKAAQRLSESIQNAVTGFRGVIADNVLDVIPSKAQTLHRLLGVIPNQVNFRKGSDNPLDYDVIIIDEVSMVDLPLMTRLFRVIPAKCQVVMLGDADQLPSVALGSVLADIAVRPHLGYSKANLNYLAKACQLSSEQAKQLPKAKKQVADHLSMLLKSRRFDGEGAIGNIAMATIAGEALQSWQYISVNSTSRDDITLLPPVMTQWLNQYVKRYYQPVLEAENITQAFERMSQFRILCATRVGNEGVEVINQQIISLLKGSYQQDKLFHGLPIMINENHYGLGLYNGDIGIIWKNAQGHLVAYFEDTAVSEGGVSSKNQTPGFKTIIPSRLPSFEPVFAMTIHKTQGSEFEHVAMVLPSKADNQLLTRELIYTGVTRAKKKLSLSCNEPVWYRGVDAKVERYSNLSI</sequence>
<dbReference type="SUPFAM" id="SSF52540">
    <property type="entry name" value="P-loop containing nucleoside triphosphate hydrolases"/>
    <property type="match status" value="1"/>
</dbReference>
<dbReference type="Proteomes" id="UP000256899">
    <property type="component" value="Unassembled WGS sequence"/>
</dbReference>
<dbReference type="PANTHER" id="PTHR43788:SF6">
    <property type="entry name" value="DNA HELICASE B"/>
    <property type="match status" value="1"/>
</dbReference>
<dbReference type="Gene3D" id="3.40.50.300">
    <property type="entry name" value="P-loop containing nucleotide triphosphate hydrolases"/>
    <property type="match status" value="3"/>
</dbReference>
<dbReference type="GO" id="GO:0008854">
    <property type="term" value="F:exodeoxyribonuclease V activity"/>
    <property type="evidence" value="ECO:0007669"/>
    <property type="project" value="InterPro"/>
</dbReference>
<keyword evidence="3" id="KW-0269">Exonuclease</keyword>
<dbReference type="Pfam" id="PF13245">
    <property type="entry name" value="AAA_19"/>
    <property type="match status" value="1"/>
</dbReference>
<dbReference type="InterPro" id="IPR006344">
    <property type="entry name" value="RecD"/>
</dbReference>
<keyword evidence="1 3" id="KW-0547">Nucleotide-binding</keyword>
<dbReference type="GO" id="GO:0043139">
    <property type="term" value="F:5'-3' DNA helicase activity"/>
    <property type="evidence" value="ECO:0007669"/>
    <property type="project" value="UniProtKB-UniRule"/>
</dbReference>
<evidence type="ECO:0000259" key="5">
    <source>
        <dbReference type="SMART" id="SM00382"/>
    </source>
</evidence>
<keyword evidence="3 6" id="KW-0378">Hydrolase</keyword>
<dbReference type="GO" id="GO:0003677">
    <property type="term" value="F:DNA binding"/>
    <property type="evidence" value="ECO:0007669"/>
    <property type="project" value="UniProtKB-UniRule"/>
</dbReference>
<dbReference type="GO" id="GO:0000724">
    <property type="term" value="P:double-strand break repair via homologous recombination"/>
    <property type="evidence" value="ECO:0007669"/>
    <property type="project" value="UniProtKB-UniRule"/>
</dbReference>
<keyword evidence="2 3" id="KW-0067">ATP-binding</keyword>
<organism evidence="6 7">
    <name type="scientific">Thalassotalea euphylliae</name>
    <dbReference type="NCBI Taxonomy" id="1655234"/>
    <lineage>
        <taxon>Bacteria</taxon>
        <taxon>Pseudomonadati</taxon>
        <taxon>Pseudomonadota</taxon>
        <taxon>Gammaproteobacteria</taxon>
        <taxon>Alteromonadales</taxon>
        <taxon>Colwelliaceae</taxon>
        <taxon>Thalassotalea</taxon>
    </lineage>
</organism>
<dbReference type="InterPro" id="IPR050534">
    <property type="entry name" value="Coronavir_polyprotein_1ab"/>
</dbReference>
<comment type="similarity">
    <text evidence="3">Belongs to the RecD family.</text>
</comment>
<comment type="miscellaneous">
    <text evidence="3">In the RecBCD complex, RecB has a slow 3'-5' helicase, an exonuclease activity and loads RecA onto ssDNA, RecD has a fast 5'-3' helicase activity, while RecC stimulates the ATPase and processivity of the RecB helicase and contributes to recognition of the Chi site.</text>
</comment>
<dbReference type="HAMAP" id="MF_01487">
    <property type="entry name" value="RecD"/>
    <property type="match status" value="1"/>
</dbReference>
<comment type="catalytic activity">
    <reaction evidence="3">
        <text>ATP + H2O = ADP + phosphate + H(+)</text>
        <dbReference type="Rhea" id="RHEA:13065"/>
        <dbReference type="ChEBI" id="CHEBI:15377"/>
        <dbReference type="ChEBI" id="CHEBI:15378"/>
        <dbReference type="ChEBI" id="CHEBI:30616"/>
        <dbReference type="ChEBI" id="CHEBI:43474"/>
        <dbReference type="ChEBI" id="CHEBI:456216"/>
        <dbReference type="EC" id="5.6.2.3"/>
    </reaction>
</comment>
<dbReference type="GO" id="GO:0005524">
    <property type="term" value="F:ATP binding"/>
    <property type="evidence" value="ECO:0007669"/>
    <property type="project" value="UniProtKB-UniRule"/>
</dbReference>
<keyword evidence="3" id="KW-0234">DNA repair</keyword>
<keyword evidence="3" id="KW-0413">Isomerase</keyword>
<evidence type="ECO:0000256" key="1">
    <source>
        <dbReference type="ARBA" id="ARBA00022741"/>
    </source>
</evidence>
<comment type="caution">
    <text evidence="6">The sequence shown here is derived from an EMBL/GenBank/DDBJ whole genome shotgun (WGS) entry which is preliminary data.</text>
</comment>
<dbReference type="PANTHER" id="PTHR43788">
    <property type="entry name" value="DNA2/NAM7 HELICASE FAMILY MEMBER"/>
    <property type="match status" value="1"/>
</dbReference>
<keyword evidence="7" id="KW-1185">Reference proteome</keyword>